<keyword evidence="1" id="KW-0812">Transmembrane</keyword>
<name>A0A7V3YMA1_9BACT</name>
<protein>
    <submittedName>
        <fullName evidence="2">Uncharacterized protein</fullName>
    </submittedName>
</protein>
<keyword evidence="1" id="KW-1133">Transmembrane helix</keyword>
<feature type="transmembrane region" description="Helical" evidence="1">
    <location>
        <begin position="34"/>
        <end position="52"/>
    </location>
</feature>
<gene>
    <name evidence="2" type="ORF">ENU96_06280</name>
</gene>
<dbReference type="AlphaFoldDB" id="A0A7V3YMA1"/>
<evidence type="ECO:0000313" key="2">
    <source>
        <dbReference type="EMBL" id="HGI75264.1"/>
    </source>
</evidence>
<organism evidence="2">
    <name type="scientific">Candidatus Caldatribacterium californiense</name>
    <dbReference type="NCBI Taxonomy" id="1454726"/>
    <lineage>
        <taxon>Bacteria</taxon>
        <taxon>Pseudomonadati</taxon>
        <taxon>Atribacterota</taxon>
        <taxon>Atribacteria</taxon>
        <taxon>Atribacterales</taxon>
        <taxon>Candidatus Caldatribacteriaceae</taxon>
        <taxon>Candidatus Caldatribacterium</taxon>
    </lineage>
</organism>
<comment type="caution">
    <text evidence="2">The sequence shown here is derived from an EMBL/GenBank/DDBJ whole genome shotgun (WGS) entry which is preliminary data.</text>
</comment>
<proteinExistence type="predicted"/>
<keyword evidence="1" id="KW-0472">Membrane</keyword>
<sequence length="68" mass="7613">MAVLPRVDCAFHADGHSLLPCVAGNLGGIRTIPYPYFLQLAANILWSFFFFGMRNLLFPWRPCSTPPS</sequence>
<accession>A0A7V3YMA1</accession>
<dbReference type="EMBL" id="DTEN01000244">
    <property type="protein sequence ID" value="HGI75264.1"/>
    <property type="molecule type" value="Genomic_DNA"/>
</dbReference>
<reference evidence="2" key="1">
    <citation type="journal article" date="2020" name="mSystems">
        <title>Genome- and Community-Level Interaction Insights into Carbon Utilization and Element Cycling Functions of Hydrothermarchaeota in Hydrothermal Sediment.</title>
        <authorList>
            <person name="Zhou Z."/>
            <person name="Liu Y."/>
            <person name="Xu W."/>
            <person name="Pan J."/>
            <person name="Luo Z.H."/>
            <person name="Li M."/>
        </authorList>
    </citation>
    <scope>NUCLEOTIDE SEQUENCE [LARGE SCALE GENOMIC DNA]</scope>
    <source>
        <strain evidence="2">SpSt-716</strain>
    </source>
</reference>
<evidence type="ECO:0000256" key="1">
    <source>
        <dbReference type="SAM" id="Phobius"/>
    </source>
</evidence>